<dbReference type="OrthoDB" id="18595at2759"/>
<dbReference type="PANTHER" id="PTHR28235:SF1">
    <property type="entry name" value="SMALL RIBOSOMAL SUBUNIT PROTEIN MS41"/>
    <property type="match status" value="1"/>
</dbReference>
<name>A0A9W8GX06_9FUNG</name>
<evidence type="ECO:0000313" key="6">
    <source>
        <dbReference type="EMBL" id="KAJ2752286.1"/>
    </source>
</evidence>
<dbReference type="InterPro" id="IPR039603">
    <property type="entry name" value="Ribosomal_mS41"/>
</dbReference>
<evidence type="ECO:0000259" key="5">
    <source>
        <dbReference type="SMART" id="SM01238"/>
    </source>
</evidence>
<dbReference type="InterPro" id="IPR019083">
    <property type="entry name" value="SAM_Ribosomal_mS41"/>
</dbReference>
<comment type="caution">
    <text evidence="6">The sequence shown here is derived from an EMBL/GenBank/DDBJ whole genome shotgun (WGS) entry which is preliminary data.</text>
</comment>
<dbReference type="PANTHER" id="PTHR28235">
    <property type="entry name" value="PROTEIN FYV4, MITOCHONDRIAL"/>
    <property type="match status" value="1"/>
</dbReference>
<accession>A0A9W8GX06</accession>
<dbReference type="EMBL" id="JANBUH010000301">
    <property type="protein sequence ID" value="KAJ2752286.1"/>
    <property type="molecule type" value="Genomic_DNA"/>
</dbReference>
<dbReference type="SMART" id="SM01238">
    <property type="entry name" value="IGR"/>
    <property type="match status" value="1"/>
</dbReference>
<evidence type="ECO:0000313" key="7">
    <source>
        <dbReference type="Proteomes" id="UP001140011"/>
    </source>
</evidence>
<dbReference type="Proteomes" id="UP001140011">
    <property type="component" value="Unassembled WGS sequence"/>
</dbReference>
<proteinExistence type="inferred from homology"/>
<sequence>MSFFTRIVTRSALGVAFARSMSTEAAPAVAATRKVVIPRPRGQVDTPESFLKAIGRGCEKYTEKFKDWDHLFKANTIALKHEMGIGAKQRKWILMWTNKFRLGIDPYLIRTSKKHTMKRTERLARAKRRRND</sequence>
<evidence type="ECO:0000256" key="1">
    <source>
        <dbReference type="ARBA" id="ARBA00004173"/>
    </source>
</evidence>
<comment type="similarity">
    <text evidence="2">Belongs to the mitochondrion-specific ribosomal protein mS41 family.</text>
</comment>
<evidence type="ECO:0000256" key="3">
    <source>
        <dbReference type="ARBA" id="ARBA00023128"/>
    </source>
</evidence>
<reference evidence="6" key="1">
    <citation type="submission" date="2022-07" db="EMBL/GenBank/DDBJ databases">
        <title>Phylogenomic reconstructions and comparative analyses of Kickxellomycotina fungi.</title>
        <authorList>
            <person name="Reynolds N.K."/>
            <person name="Stajich J.E."/>
            <person name="Barry K."/>
            <person name="Grigoriev I.V."/>
            <person name="Crous P."/>
            <person name="Smith M.E."/>
        </authorList>
    </citation>
    <scope>NUCLEOTIDE SEQUENCE</scope>
    <source>
        <strain evidence="6">BCRC 34297</strain>
    </source>
</reference>
<organism evidence="6 7">
    <name type="scientific">Coemansia pectinata</name>
    <dbReference type="NCBI Taxonomy" id="1052879"/>
    <lineage>
        <taxon>Eukaryota</taxon>
        <taxon>Fungi</taxon>
        <taxon>Fungi incertae sedis</taxon>
        <taxon>Zoopagomycota</taxon>
        <taxon>Kickxellomycotina</taxon>
        <taxon>Kickxellomycetes</taxon>
        <taxon>Kickxellales</taxon>
        <taxon>Kickxellaceae</taxon>
        <taxon>Coemansia</taxon>
    </lineage>
</organism>
<dbReference type="Pfam" id="PF09597">
    <property type="entry name" value="SAM_Ribosomal_mS41"/>
    <property type="match status" value="1"/>
</dbReference>
<keyword evidence="3" id="KW-0496">Mitochondrion</keyword>
<evidence type="ECO:0000256" key="2">
    <source>
        <dbReference type="ARBA" id="ARBA00010492"/>
    </source>
</evidence>
<gene>
    <name evidence="6" type="ORF">GGI19_003931</name>
</gene>
<comment type="subcellular location">
    <subcellularLocation>
        <location evidence="1">Mitochondrion</location>
    </subcellularLocation>
</comment>
<keyword evidence="7" id="KW-1185">Reference proteome</keyword>
<dbReference type="GO" id="GO:0005739">
    <property type="term" value="C:mitochondrion"/>
    <property type="evidence" value="ECO:0007669"/>
    <property type="project" value="UniProtKB-SubCell"/>
</dbReference>
<protein>
    <recommendedName>
        <fullName evidence="4">Small ribosomal subunit protein mS41</fullName>
    </recommendedName>
</protein>
<feature type="domain" description="Small ribosomal subunit protein mS41 SAM" evidence="5">
    <location>
        <begin position="47"/>
        <end position="103"/>
    </location>
</feature>
<dbReference type="AlphaFoldDB" id="A0A9W8GX06"/>
<evidence type="ECO:0000256" key="4">
    <source>
        <dbReference type="ARBA" id="ARBA00035129"/>
    </source>
</evidence>